<dbReference type="Gene3D" id="1.10.260.40">
    <property type="entry name" value="lambda repressor-like DNA-binding domains"/>
    <property type="match status" value="1"/>
</dbReference>
<dbReference type="InterPro" id="IPR013430">
    <property type="entry name" value="Toxin_antidote_HigA"/>
</dbReference>
<dbReference type="InterPro" id="IPR010982">
    <property type="entry name" value="Lambda_DNA-bd_dom_sf"/>
</dbReference>
<reference evidence="2 3" key="1">
    <citation type="submission" date="2016-01" db="EMBL/GenBank/DDBJ databases">
        <authorList>
            <person name="Oliw E.H."/>
        </authorList>
    </citation>
    <scope>NUCLEOTIDE SEQUENCE [LARGE SCALE GENOMIC DNA]</scope>
    <source>
        <strain evidence="2 3">MJR8628B</strain>
    </source>
</reference>
<dbReference type="SMART" id="SM00530">
    <property type="entry name" value="HTH_XRE"/>
    <property type="match status" value="1"/>
</dbReference>
<evidence type="ECO:0000313" key="2">
    <source>
        <dbReference type="EMBL" id="KWZ81925.1"/>
    </source>
</evidence>
<dbReference type="PATRIC" id="fig|1681.46.peg.1523"/>
<sequence length="103" mass="11454">MYISTTTTAERAGLYSTPGEILKEEFLDPLHITNYRLAKTIGVSETSIGEIVRGKRRISVPMAARLAKAFSMTPEFWINLQTDYDLLTFDSGNIEGIKPLVTA</sequence>
<dbReference type="PROSITE" id="PS50943">
    <property type="entry name" value="HTH_CROC1"/>
    <property type="match status" value="1"/>
</dbReference>
<dbReference type="PANTHER" id="PTHR36924:SF1">
    <property type="entry name" value="ANTITOXIN HIGA-1"/>
    <property type="match status" value="1"/>
</dbReference>
<dbReference type="RefSeq" id="WP_047285523.1">
    <property type="nucleotide sequence ID" value="NZ_CP022723.1"/>
</dbReference>
<dbReference type="AlphaFoldDB" id="A0A0H2PQ52"/>
<evidence type="ECO:0000313" key="3">
    <source>
        <dbReference type="Proteomes" id="UP000070092"/>
    </source>
</evidence>
<dbReference type="InterPro" id="IPR001387">
    <property type="entry name" value="Cro/C1-type_HTH"/>
</dbReference>
<evidence type="ECO:0000256" key="1">
    <source>
        <dbReference type="ARBA" id="ARBA00023125"/>
    </source>
</evidence>
<dbReference type="SUPFAM" id="SSF47413">
    <property type="entry name" value="lambda repressor-like DNA-binding domains"/>
    <property type="match status" value="1"/>
</dbReference>
<organism evidence="2 3">
    <name type="scientific">Bifidobacterium bifidum</name>
    <dbReference type="NCBI Taxonomy" id="1681"/>
    <lineage>
        <taxon>Bacteria</taxon>
        <taxon>Bacillati</taxon>
        <taxon>Actinomycetota</taxon>
        <taxon>Actinomycetes</taxon>
        <taxon>Bifidobacteriales</taxon>
        <taxon>Bifidobacteriaceae</taxon>
        <taxon>Bifidobacterium</taxon>
    </lineage>
</organism>
<dbReference type="CDD" id="cd00093">
    <property type="entry name" value="HTH_XRE"/>
    <property type="match status" value="1"/>
</dbReference>
<keyword evidence="1" id="KW-0238">DNA-binding</keyword>
<dbReference type="GO" id="GO:0003677">
    <property type="term" value="F:DNA binding"/>
    <property type="evidence" value="ECO:0007669"/>
    <property type="project" value="UniProtKB-KW"/>
</dbReference>
<dbReference type="Pfam" id="PF01381">
    <property type="entry name" value="HTH_3"/>
    <property type="match status" value="1"/>
</dbReference>
<accession>A0A0H2PQ52</accession>
<comment type="caution">
    <text evidence="2">The sequence shown here is derived from an EMBL/GenBank/DDBJ whole genome shotgun (WGS) entry which is preliminary data.</text>
</comment>
<dbReference type="EMBL" id="LRPO01000022">
    <property type="protein sequence ID" value="KWZ81925.1"/>
    <property type="molecule type" value="Genomic_DNA"/>
</dbReference>
<name>A0A0H2PQ52_BIFBI</name>
<dbReference type="Proteomes" id="UP000070092">
    <property type="component" value="Unassembled WGS sequence"/>
</dbReference>
<dbReference type="NCBIfam" id="TIGR02607">
    <property type="entry name" value="antidote_HigA"/>
    <property type="match status" value="1"/>
</dbReference>
<protein>
    <submittedName>
        <fullName evidence="2">Addiction module antidote protein HigA</fullName>
    </submittedName>
</protein>
<dbReference type="PANTHER" id="PTHR36924">
    <property type="entry name" value="ANTITOXIN HIGA-1"/>
    <property type="match status" value="1"/>
</dbReference>
<proteinExistence type="predicted"/>
<gene>
    <name evidence="2" type="ORF">HMPREF3196_00783</name>
</gene>